<accession>A0A8H3C7W8</accession>
<sequence>MPDPGSTPLGVGNHAPRSATFSIVRAERVSQERKRQKSNETRARNKASRSEDESQQPTQASENTQYTYKLETLTHEGLVQYAKDNFDLDVQDCDTHTILKLLELAEAEQTPQMGSSRGPSSVRVIGGKRRGFQVSIPSNDDGAGKPRRKVTVEEVEDVDVFKPHGKVVPGDRLLMEEDTATESETDDESIRTADSAARLAAKHIVAGCIGGPTRLDDRPRPPQRGTRVPHPTRDNTPATVIDFQPSNASSHLLGDPLPQRPSDSRFRQDILTSRLAEKLAEWSSHPLQGPAHARLRSEIILRYLADASCNSDAGDPQPSDADGVLQAEIDSEAASSQRATCGSSS</sequence>
<feature type="region of interest" description="Disordered" evidence="1">
    <location>
        <begin position="209"/>
        <end position="265"/>
    </location>
</feature>
<feature type="region of interest" description="Disordered" evidence="1">
    <location>
        <begin position="169"/>
        <end position="193"/>
    </location>
</feature>
<dbReference type="EMBL" id="CAJMWV010003103">
    <property type="protein sequence ID" value="CAE6476294.1"/>
    <property type="molecule type" value="Genomic_DNA"/>
</dbReference>
<feature type="compositionally biased region" description="Polar residues" evidence="1">
    <location>
        <begin position="234"/>
        <end position="250"/>
    </location>
</feature>
<proteinExistence type="predicted"/>
<evidence type="ECO:0000313" key="2">
    <source>
        <dbReference type="EMBL" id="CAE6476294.1"/>
    </source>
</evidence>
<comment type="caution">
    <text evidence="2">The sequence shown here is derived from an EMBL/GenBank/DDBJ whole genome shotgun (WGS) entry which is preliminary data.</text>
</comment>
<gene>
    <name evidence="2" type="ORF">RDB_LOCUS92908</name>
</gene>
<reference evidence="2" key="1">
    <citation type="submission" date="2021-01" db="EMBL/GenBank/DDBJ databases">
        <authorList>
            <person name="Kaushik A."/>
        </authorList>
    </citation>
    <scope>NUCLEOTIDE SEQUENCE</scope>
    <source>
        <strain evidence="2">AG3-1AP</strain>
    </source>
</reference>
<organism evidence="2 3">
    <name type="scientific">Rhizoctonia solani</name>
    <dbReference type="NCBI Taxonomy" id="456999"/>
    <lineage>
        <taxon>Eukaryota</taxon>
        <taxon>Fungi</taxon>
        <taxon>Dikarya</taxon>
        <taxon>Basidiomycota</taxon>
        <taxon>Agaricomycotina</taxon>
        <taxon>Agaricomycetes</taxon>
        <taxon>Cantharellales</taxon>
        <taxon>Ceratobasidiaceae</taxon>
        <taxon>Rhizoctonia</taxon>
    </lineage>
</organism>
<feature type="compositionally biased region" description="Polar residues" evidence="1">
    <location>
        <begin position="55"/>
        <end position="67"/>
    </location>
</feature>
<evidence type="ECO:0000256" key="1">
    <source>
        <dbReference type="SAM" id="MobiDB-lite"/>
    </source>
</evidence>
<name>A0A8H3C7W8_9AGAM</name>
<dbReference type="Proteomes" id="UP000663831">
    <property type="component" value="Unassembled WGS sequence"/>
</dbReference>
<dbReference type="AlphaFoldDB" id="A0A8H3C7W8"/>
<feature type="compositionally biased region" description="Acidic residues" evidence="1">
    <location>
        <begin position="176"/>
        <end position="187"/>
    </location>
</feature>
<evidence type="ECO:0000313" key="3">
    <source>
        <dbReference type="Proteomes" id="UP000663831"/>
    </source>
</evidence>
<feature type="region of interest" description="Disordered" evidence="1">
    <location>
        <begin position="1"/>
        <end position="68"/>
    </location>
</feature>
<feature type="non-terminal residue" evidence="2">
    <location>
        <position position="1"/>
    </location>
</feature>
<protein>
    <submittedName>
        <fullName evidence="2">Uncharacterized protein</fullName>
    </submittedName>
</protein>
<feature type="compositionally biased region" description="Basic and acidic residues" evidence="1">
    <location>
        <begin position="25"/>
        <end position="52"/>
    </location>
</feature>